<accession>A0A426ZHJ8</accession>
<name>A0A426ZHJ8_ENSVE</name>
<sequence>MAIVSAAVKEGSSDVSNECAGDGIDRGRKHCRRRELWKKMAIGKEADEAIRCYGYDGGIGQRKIAMVASTEEGNSDGGYSCVC</sequence>
<comment type="caution">
    <text evidence="1">The sequence shown here is derived from an EMBL/GenBank/DDBJ whole genome shotgun (WGS) entry which is preliminary data.</text>
</comment>
<dbReference type="Proteomes" id="UP000287651">
    <property type="component" value="Unassembled WGS sequence"/>
</dbReference>
<proteinExistence type="predicted"/>
<organism evidence="1 2">
    <name type="scientific">Ensete ventricosum</name>
    <name type="common">Abyssinian banana</name>
    <name type="synonym">Musa ensete</name>
    <dbReference type="NCBI Taxonomy" id="4639"/>
    <lineage>
        <taxon>Eukaryota</taxon>
        <taxon>Viridiplantae</taxon>
        <taxon>Streptophyta</taxon>
        <taxon>Embryophyta</taxon>
        <taxon>Tracheophyta</taxon>
        <taxon>Spermatophyta</taxon>
        <taxon>Magnoliopsida</taxon>
        <taxon>Liliopsida</taxon>
        <taxon>Zingiberales</taxon>
        <taxon>Musaceae</taxon>
        <taxon>Ensete</taxon>
    </lineage>
</organism>
<dbReference type="AlphaFoldDB" id="A0A426ZHJ8"/>
<evidence type="ECO:0000313" key="2">
    <source>
        <dbReference type="Proteomes" id="UP000287651"/>
    </source>
</evidence>
<evidence type="ECO:0000313" key="1">
    <source>
        <dbReference type="EMBL" id="RRT63466.1"/>
    </source>
</evidence>
<gene>
    <name evidence="1" type="ORF">B296_00013596</name>
</gene>
<protein>
    <submittedName>
        <fullName evidence="1">Uncharacterized protein</fullName>
    </submittedName>
</protein>
<reference evidence="1 2" key="1">
    <citation type="journal article" date="2014" name="Agronomy (Basel)">
        <title>A Draft Genome Sequence for Ensete ventricosum, the Drought-Tolerant Tree Against Hunger.</title>
        <authorList>
            <person name="Harrison J."/>
            <person name="Moore K.A."/>
            <person name="Paszkiewicz K."/>
            <person name="Jones T."/>
            <person name="Grant M."/>
            <person name="Ambacheew D."/>
            <person name="Muzemil S."/>
            <person name="Studholme D.J."/>
        </authorList>
    </citation>
    <scope>NUCLEOTIDE SEQUENCE [LARGE SCALE GENOMIC DNA]</scope>
</reference>
<dbReference type="EMBL" id="AMZH03006585">
    <property type="protein sequence ID" value="RRT63466.1"/>
    <property type="molecule type" value="Genomic_DNA"/>
</dbReference>